<dbReference type="Pfam" id="PF17765">
    <property type="entry name" value="MLTR_LBD"/>
    <property type="match status" value="1"/>
</dbReference>
<dbReference type="InterPro" id="IPR041413">
    <property type="entry name" value="MLTR_LBD"/>
</dbReference>
<evidence type="ECO:0000313" key="2">
    <source>
        <dbReference type="EMBL" id="MQM25578.1"/>
    </source>
</evidence>
<comment type="caution">
    <text evidence="2">The sequence shown here is derived from an EMBL/GenBank/DDBJ whole genome shotgun (WGS) entry which is preliminary data.</text>
</comment>
<keyword evidence="3" id="KW-1185">Reference proteome</keyword>
<name>A0A6L5G7M8_9ACTN</name>
<evidence type="ECO:0000259" key="1">
    <source>
        <dbReference type="PROSITE" id="PS50943"/>
    </source>
</evidence>
<dbReference type="Gene3D" id="1.10.260.40">
    <property type="entry name" value="lambda repressor-like DNA-binding domains"/>
    <property type="match status" value="1"/>
</dbReference>
<proteinExistence type="predicted"/>
<dbReference type="InterPro" id="IPR001387">
    <property type="entry name" value="Cro/C1-type_HTH"/>
</dbReference>
<dbReference type="SUPFAM" id="SSF47413">
    <property type="entry name" value="lambda repressor-like DNA-binding domains"/>
    <property type="match status" value="1"/>
</dbReference>
<dbReference type="PANTHER" id="PTHR35010:SF2">
    <property type="entry name" value="BLL4672 PROTEIN"/>
    <property type="match status" value="1"/>
</dbReference>
<dbReference type="RefSeq" id="WP_322633071.1">
    <property type="nucleotide sequence ID" value="NZ_WIAO01000007.1"/>
</dbReference>
<evidence type="ECO:0000313" key="3">
    <source>
        <dbReference type="Proteomes" id="UP000477750"/>
    </source>
</evidence>
<feature type="domain" description="HTH cro/C1-type" evidence="1">
    <location>
        <begin position="35"/>
        <end position="82"/>
    </location>
</feature>
<dbReference type="CDD" id="cd00093">
    <property type="entry name" value="HTH_XRE"/>
    <property type="match status" value="1"/>
</dbReference>
<dbReference type="PROSITE" id="PS50943">
    <property type="entry name" value="HTH_CROC1"/>
    <property type="match status" value="1"/>
</dbReference>
<reference evidence="2 3" key="1">
    <citation type="submission" date="2019-10" db="EMBL/GenBank/DDBJ databases">
        <title>Glycomyces albidus sp. nov., a novel actinomycete isolated from rhizosphere soil of wheat (Triticum aestivum L.).</title>
        <authorList>
            <person name="Qian L."/>
        </authorList>
    </citation>
    <scope>NUCLEOTIDE SEQUENCE [LARGE SCALE GENOMIC DNA]</scope>
    <source>
        <strain evidence="2 3">NEAU-7082</strain>
    </source>
</reference>
<protein>
    <submittedName>
        <fullName evidence="2">Helix-turn-helix domain-containing protein</fullName>
    </submittedName>
</protein>
<dbReference type="SMART" id="SM00530">
    <property type="entry name" value="HTH_XRE"/>
    <property type="match status" value="1"/>
</dbReference>
<dbReference type="InterPro" id="IPR010982">
    <property type="entry name" value="Lambda_DNA-bd_dom_sf"/>
</dbReference>
<dbReference type="Proteomes" id="UP000477750">
    <property type="component" value="Unassembled WGS sequence"/>
</dbReference>
<dbReference type="PANTHER" id="PTHR35010">
    <property type="entry name" value="BLL4672 PROTEIN-RELATED"/>
    <property type="match status" value="1"/>
</dbReference>
<organism evidence="2 3">
    <name type="scientific">Glycomyces albidus</name>
    <dbReference type="NCBI Taxonomy" id="2656774"/>
    <lineage>
        <taxon>Bacteria</taxon>
        <taxon>Bacillati</taxon>
        <taxon>Actinomycetota</taxon>
        <taxon>Actinomycetes</taxon>
        <taxon>Glycomycetales</taxon>
        <taxon>Glycomycetaceae</taxon>
        <taxon>Glycomyces</taxon>
    </lineage>
</organism>
<accession>A0A6L5G7M8</accession>
<dbReference type="Pfam" id="PF13560">
    <property type="entry name" value="HTH_31"/>
    <property type="match status" value="1"/>
</dbReference>
<dbReference type="EMBL" id="WIAO01000007">
    <property type="protein sequence ID" value="MQM25578.1"/>
    <property type="molecule type" value="Genomic_DNA"/>
</dbReference>
<gene>
    <name evidence="2" type="ORF">GFD30_08340</name>
</gene>
<dbReference type="Gene3D" id="3.30.450.180">
    <property type="match status" value="1"/>
</dbReference>
<dbReference type="AlphaFoldDB" id="A0A6L5G7M8"/>
<dbReference type="GO" id="GO:0003677">
    <property type="term" value="F:DNA binding"/>
    <property type="evidence" value="ECO:0007669"/>
    <property type="project" value="InterPro"/>
</dbReference>
<sequence>MDYRDEVREFLTSRRAKLTPEQAGLPYGANRRVPGLRRAEVAVLANISVEYYARLERGGIAGASDAVLDALARALRLDEAERSYLFDLAKAAGRAPQTRPRRRGSNRWSPRRSLAQMLDAIDAPAVVRNGRTDLLAANRLGRALFADVYDGAEGTPNLARFCFLDLERSQRFFADWDHAAEVSVAILRTEAGRDPRDKGLQDLIGELSTRSEEFRTRWAARNVRIHGSGGKIVRHPVVGELDLVYEGLELTAEPGLSLLVYTAEPASPSDERLRLLASWTGTDAPVNPAGAEN</sequence>